<reference evidence="3" key="1">
    <citation type="submission" date="2020-12" db="UniProtKB">
        <authorList>
            <consortium name="WormBaseParasite"/>
        </authorList>
    </citation>
    <scope>IDENTIFICATION</scope>
    <source>
        <strain evidence="3">MHco3</strain>
    </source>
</reference>
<feature type="region of interest" description="Disordered" evidence="1">
    <location>
        <begin position="392"/>
        <end position="411"/>
    </location>
</feature>
<sequence length="411" mass="46030">MPEVVSQFYEHLDRIMAAMVTWNCGLFIAAQTWHLTQEIHPYGFHLVRGAIAPTLHTGIASAYLNTYECYRNGDEGRGWEDPSGILHVTRLLFGYLYLIAGLEVPIFVQCRIKFLSALESRFGGKFKELIEGEEIDLSKWIMRFVPLESIYGLCLRVPTVWPGAMRNDYVELVQYLEADRDDVTQKWFSNVRAAVNAPRAAGCRAERDMTALRMSMVEDGVSELERCYSGRGIFPGVDSRSFIVKVGSIVSSRGQDLDFKSIDFLRTRLMYNGAIVQHRYKRPDDMHTATRLVSTDLPSRRYIVAPSRTVMAAIPGALSGEGYVIPVGGALNARPEGSRKDVAANLVFLSKEAGARMQALEQAAGAMMTDAYAKSLVPSRVPEKMREVHMTAADTQQRISEAVTESERLQR</sequence>
<evidence type="ECO:0000256" key="1">
    <source>
        <dbReference type="SAM" id="MobiDB-lite"/>
    </source>
</evidence>
<keyword evidence="2" id="KW-1185">Reference proteome</keyword>
<dbReference type="WBParaSite" id="HCON_00151490-00001">
    <property type="protein sequence ID" value="HCON_00151490-00001"/>
    <property type="gene ID" value="HCON_00151490"/>
</dbReference>
<dbReference type="OMA" id="MRNDYVE"/>
<accession>A0A7I4YVU5</accession>
<proteinExistence type="predicted"/>
<name>A0A7I4YVU5_HAECO</name>
<organism evidence="2 3">
    <name type="scientific">Haemonchus contortus</name>
    <name type="common">Barber pole worm</name>
    <dbReference type="NCBI Taxonomy" id="6289"/>
    <lineage>
        <taxon>Eukaryota</taxon>
        <taxon>Metazoa</taxon>
        <taxon>Ecdysozoa</taxon>
        <taxon>Nematoda</taxon>
        <taxon>Chromadorea</taxon>
        <taxon>Rhabditida</taxon>
        <taxon>Rhabditina</taxon>
        <taxon>Rhabditomorpha</taxon>
        <taxon>Strongyloidea</taxon>
        <taxon>Trichostrongylidae</taxon>
        <taxon>Haemonchus</taxon>
    </lineage>
</organism>
<dbReference type="AlphaFoldDB" id="A0A7I4YVU5"/>
<evidence type="ECO:0000313" key="3">
    <source>
        <dbReference type="WBParaSite" id="HCON_00151490-00001"/>
    </source>
</evidence>
<protein>
    <submittedName>
        <fullName evidence="3">PEP-utilizers domain-containing protein</fullName>
    </submittedName>
</protein>
<evidence type="ECO:0000313" key="2">
    <source>
        <dbReference type="Proteomes" id="UP000025227"/>
    </source>
</evidence>
<dbReference type="Proteomes" id="UP000025227">
    <property type="component" value="Unplaced"/>
</dbReference>